<dbReference type="Gene3D" id="3.40.50.300">
    <property type="entry name" value="P-loop containing nucleotide triphosphate hydrolases"/>
    <property type="match status" value="1"/>
</dbReference>
<evidence type="ECO:0000256" key="1">
    <source>
        <dbReference type="ARBA" id="ARBA00022737"/>
    </source>
</evidence>
<organism evidence="4 5">
    <name type="scientific">Aspergillus pseudoustus</name>
    <dbReference type="NCBI Taxonomy" id="1810923"/>
    <lineage>
        <taxon>Eukaryota</taxon>
        <taxon>Fungi</taxon>
        <taxon>Dikarya</taxon>
        <taxon>Ascomycota</taxon>
        <taxon>Pezizomycotina</taxon>
        <taxon>Eurotiomycetes</taxon>
        <taxon>Eurotiomycetidae</taxon>
        <taxon>Eurotiales</taxon>
        <taxon>Aspergillaceae</taxon>
        <taxon>Aspergillus</taxon>
        <taxon>Aspergillus subgen. Nidulantes</taxon>
    </lineage>
</organism>
<keyword evidence="5" id="KW-1185">Reference proteome</keyword>
<feature type="domain" description="Nucleoside phosphorylase" evidence="2">
    <location>
        <begin position="12"/>
        <end position="289"/>
    </location>
</feature>
<dbReference type="PANTHER" id="PTHR46082">
    <property type="entry name" value="ATP/GTP-BINDING PROTEIN-RELATED"/>
    <property type="match status" value="1"/>
</dbReference>
<comment type="caution">
    <text evidence="4">The sequence shown here is derived from an EMBL/GenBank/DDBJ whole genome shotgun (WGS) entry which is preliminary data.</text>
</comment>
<dbReference type="Gene3D" id="3.40.50.1580">
    <property type="entry name" value="Nucleoside phosphorylase domain"/>
    <property type="match status" value="1"/>
</dbReference>
<dbReference type="InterPro" id="IPR000845">
    <property type="entry name" value="Nucleoside_phosphorylase_d"/>
</dbReference>
<gene>
    <name evidence="4" type="ORF">BJY01DRAFT_259360</name>
</gene>
<name>A0ABR4J450_9EURO</name>
<dbReference type="InterPro" id="IPR055530">
    <property type="entry name" value="DUF7104"/>
</dbReference>
<protein>
    <recommendedName>
        <fullName evidence="6">NACHT domain-containing protein</fullName>
    </recommendedName>
</protein>
<dbReference type="InterPro" id="IPR035994">
    <property type="entry name" value="Nucleoside_phosphorylase_sf"/>
</dbReference>
<reference evidence="4 5" key="1">
    <citation type="submission" date="2024-07" db="EMBL/GenBank/DDBJ databases">
        <title>Section-level genome sequencing and comparative genomics of Aspergillus sections Usti and Cavernicolus.</title>
        <authorList>
            <consortium name="Lawrence Berkeley National Laboratory"/>
            <person name="Nybo J.L."/>
            <person name="Vesth T.C."/>
            <person name="Theobald S."/>
            <person name="Frisvad J.C."/>
            <person name="Larsen T.O."/>
            <person name="Kjaerboelling I."/>
            <person name="Rothschild-Mancinelli K."/>
            <person name="Lyhne E.K."/>
            <person name="Kogle M.E."/>
            <person name="Barry K."/>
            <person name="Clum A."/>
            <person name="Na H."/>
            <person name="Ledsgaard L."/>
            <person name="Lin J."/>
            <person name="Lipzen A."/>
            <person name="Kuo A."/>
            <person name="Riley R."/>
            <person name="Mondo S."/>
            <person name="Labutti K."/>
            <person name="Haridas S."/>
            <person name="Pangalinan J."/>
            <person name="Salamov A.A."/>
            <person name="Simmons B.A."/>
            <person name="Magnuson J.K."/>
            <person name="Chen J."/>
            <person name="Drula E."/>
            <person name="Henrissat B."/>
            <person name="Wiebenga A."/>
            <person name="Lubbers R.J."/>
            <person name="Gomes A.C."/>
            <person name="Makela M.R."/>
            <person name="Stajich J."/>
            <person name="Grigoriev I.V."/>
            <person name="Mortensen U.H."/>
            <person name="De Vries R.P."/>
            <person name="Baker S.E."/>
            <person name="Andersen M.R."/>
        </authorList>
    </citation>
    <scope>NUCLEOTIDE SEQUENCE [LARGE SCALE GENOMIC DNA]</scope>
    <source>
        <strain evidence="4 5">CBS 123904</strain>
    </source>
</reference>
<dbReference type="SUPFAM" id="SSF52540">
    <property type="entry name" value="P-loop containing nucleoside triphosphate hydrolases"/>
    <property type="match status" value="1"/>
</dbReference>
<evidence type="ECO:0008006" key="6">
    <source>
        <dbReference type="Google" id="ProtNLM"/>
    </source>
</evidence>
<dbReference type="InterPro" id="IPR056884">
    <property type="entry name" value="NPHP3-like_N"/>
</dbReference>
<accession>A0ABR4J450</accession>
<dbReference type="EMBL" id="JBFXLU010000211">
    <property type="protein sequence ID" value="KAL2834819.1"/>
    <property type="molecule type" value="Genomic_DNA"/>
</dbReference>
<dbReference type="SUPFAM" id="SSF53167">
    <property type="entry name" value="Purine and uridine phosphorylases"/>
    <property type="match status" value="1"/>
</dbReference>
<feature type="domain" description="Nephrocystin 3-like N-terminal" evidence="3">
    <location>
        <begin position="359"/>
        <end position="528"/>
    </location>
</feature>
<dbReference type="Pfam" id="PF23397">
    <property type="entry name" value="DUF7104"/>
    <property type="match status" value="5"/>
</dbReference>
<evidence type="ECO:0000313" key="5">
    <source>
        <dbReference type="Proteomes" id="UP001610446"/>
    </source>
</evidence>
<evidence type="ECO:0000259" key="3">
    <source>
        <dbReference type="Pfam" id="PF24883"/>
    </source>
</evidence>
<evidence type="ECO:0000259" key="2">
    <source>
        <dbReference type="Pfam" id="PF01048"/>
    </source>
</evidence>
<dbReference type="InterPro" id="IPR027417">
    <property type="entry name" value="P-loop_NTPase"/>
</dbReference>
<dbReference type="Pfam" id="PF24883">
    <property type="entry name" value="NPHP3_N"/>
    <property type="match status" value="1"/>
</dbReference>
<dbReference type="InterPro" id="IPR053137">
    <property type="entry name" value="NLR-like"/>
</dbReference>
<proteinExistence type="predicted"/>
<dbReference type="Proteomes" id="UP001610446">
    <property type="component" value="Unassembled WGS sequence"/>
</dbReference>
<evidence type="ECO:0000313" key="4">
    <source>
        <dbReference type="EMBL" id="KAL2834819.1"/>
    </source>
</evidence>
<dbReference type="Pfam" id="PF01048">
    <property type="entry name" value="PNP_UDP_1"/>
    <property type="match status" value="1"/>
</dbReference>
<sequence>MPSKQEYTVGWVAALHGELAAARLMLDETHPAQPQPARDPNTYTLGRILSHNVVIACLPAGNYGTNEAAAVVSHMRATFPNLEYFLMVGIGGGVPSAAHDIRLGDVVVSKPTGRYGGVIQYDFGKAVAGDGFHQTGMLNQPPQCLLTRITYLQADHMGSDMHSLKAVLEERLGIAGAAQRDTFIRPRSTTDILFSAEYRHHDATDSSCAQCDNKQLVDRGSRPSDEPQVHYGLIGSANQVMRDGMLRDNLAQNYGDILCFEMEAAGLMNQAPCLVIRGICDYADSHKNKYWQSYAAFTAAGYARLLLSVVTSVEVQERAADGKPMFDPEQSECLKSLFVTDSADDRNILKRTKGARVPGTAEWILDTADVKHWLSSAGANILWLHGNPGTGKTTIAITLTEDLCKLATFANGDNDFAYFFCDSSTTERRTATGILRGLLHQLISNRPELIPYLMKKYKIRGDGLFESFDALWQILLDTSRHSRRQYFIVDALDECDLESQKVLLAQINLTFSSSMSSATKPSFLIISRPYPEIRERLEHFVNRDLSSYRKLKTDLDAYIENRVGELTRKKRYTKNIAESVSTILRKKAEGTFLWVGLACSGLESYKAKDAVRMLQGYPQGLHHLYQQMLDSALQASDSDEGMIIKVLESVAIARRPLRILDLAGACESYQDEVEEDRLAFVQDNVHECRLLVVLQSGYVRLLHKSVKDFLLSEGEGCKINPPTAHASLARTCIVHILSHHARLGDGKADEIRGTFLEYAVLYWPEHAFLARQQFQVTRELKQMFQTGSTGLKNWFALYNQVKKYSKLPAGFSVFHVAARWGIVPLLEFAMKDIQSRLQVRSFAFEDEQFATKDGKAFVTEGALIAAAQNQGSGRDVLELLLERGCEGVEITEEIAIAAAGNWTQGREIMRLLLEAGSESEVCTTDVLEAAARNRVCGKELVELFVQQKGKELEVTEDVWIAASGNEGAGKEIVSLLLQAGHDNCEITEDLVEAAATVSNKCYSGRAHSCC</sequence>
<keyword evidence="1" id="KW-0677">Repeat</keyword>
<dbReference type="PANTHER" id="PTHR46082:SF11">
    <property type="entry name" value="AAA+ ATPASE DOMAIN-CONTAINING PROTEIN-RELATED"/>
    <property type="match status" value="1"/>
</dbReference>